<evidence type="ECO:0000256" key="4">
    <source>
        <dbReference type="SAM" id="Phobius"/>
    </source>
</evidence>
<evidence type="ECO:0000256" key="2">
    <source>
        <dbReference type="ARBA" id="ARBA00023157"/>
    </source>
</evidence>
<dbReference type="InterPro" id="IPR050111">
    <property type="entry name" value="C-type_lectin/snaclec_domain"/>
</dbReference>
<keyword evidence="7" id="KW-1185">Reference proteome</keyword>
<dbReference type="InterPro" id="IPR016186">
    <property type="entry name" value="C-type_lectin-like/link_sf"/>
</dbReference>
<keyword evidence="4" id="KW-0812">Transmembrane</keyword>
<dbReference type="Gene3D" id="3.10.100.10">
    <property type="entry name" value="Mannose-Binding Protein A, subunit A"/>
    <property type="match status" value="1"/>
</dbReference>
<organism evidence="6 7">
    <name type="scientific">Nannospalax galili</name>
    <name type="common">Northern Israeli blind subterranean mole rat</name>
    <name type="synonym">Spalax galili</name>
    <dbReference type="NCBI Taxonomy" id="1026970"/>
    <lineage>
        <taxon>Eukaryota</taxon>
        <taxon>Metazoa</taxon>
        <taxon>Chordata</taxon>
        <taxon>Craniata</taxon>
        <taxon>Vertebrata</taxon>
        <taxon>Euteleostomi</taxon>
        <taxon>Mammalia</taxon>
        <taxon>Eutheria</taxon>
        <taxon>Euarchontoglires</taxon>
        <taxon>Glires</taxon>
        <taxon>Rodentia</taxon>
        <taxon>Myomorpha</taxon>
        <taxon>Muroidea</taxon>
        <taxon>Spalacidae</taxon>
        <taxon>Spalacinae</taxon>
        <taxon>Nannospalax</taxon>
    </lineage>
</organism>
<dbReference type="InterPro" id="IPR018378">
    <property type="entry name" value="C-type_lectin_CS"/>
</dbReference>
<keyword evidence="2" id="KW-1015">Disulfide bond</keyword>
<evidence type="ECO:0000256" key="3">
    <source>
        <dbReference type="SAM" id="MobiDB-lite"/>
    </source>
</evidence>
<gene>
    <name evidence="6" type="primary">LOC103726535</name>
</gene>
<evidence type="ECO:0000259" key="5">
    <source>
        <dbReference type="PROSITE" id="PS50041"/>
    </source>
</evidence>
<dbReference type="Ensembl" id="ENSNGAT00000001204.1">
    <property type="protein sequence ID" value="ENSNGAP00000001185.1"/>
    <property type="gene ID" value="ENSNGAG00000000873.1"/>
</dbReference>
<dbReference type="Pfam" id="PF00059">
    <property type="entry name" value="Lectin_C"/>
    <property type="match status" value="1"/>
</dbReference>
<dbReference type="Proteomes" id="UP000694381">
    <property type="component" value="Unassembled WGS sequence"/>
</dbReference>
<protein>
    <submittedName>
        <fullName evidence="6">CD209 antigen-like protein A</fullName>
    </submittedName>
</protein>
<dbReference type="SMART" id="SM00034">
    <property type="entry name" value="CLECT"/>
    <property type="match status" value="1"/>
</dbReference>
<keyword evidence="4" id="KW-1133">Transmembrane helix</keyword>
<dbReference type="PANTHER" id="PTHR22803">
    <property type="entry name" value="MANNOSE, PHOSPHOLIPASE, LECTIN RECEPTOR RELATED"/>
    <property type="match status" value="1"/>
</dbReference>
<reference evidence="6" key="2">
    <citation type="submission" date="2025-09" db="UniProtKB">
        <authorList>
            <consortium name="Ensembl"/>
        </authorList>
    </citation>
    <scope>IDENTIFICATION</scope>
</reference>
<keyword evidence="4" id="KW-0472">Membrane</keyword>
<accession>A0A8C6QCD9</accession>
<dbReference type="PROSITE" id="PS50041">
    <property type="entry name" value="C_TYPE_LECTIN_2"/>
    <property type="match status" value="1"/>
</dbReference>
<dbReference type="SUPFAM" id="SSF56436">
    <property type="entry name" value="C-type lectin-like"/>
    <property type="match status" value="1"/>
</dbReference>
<name>A0A8C6QCD9_NANGA</name>
<evidence type="ECO:0000313" key="7">
    <source>
        <dbReference type="Proteomes" id="UP000694381"/>
    </source>
</evidence>
<dbReference type="GeneTree" id="ENSGT00940000162906"/>
<dbReference type="PROSITE" id="PS00615">
    <property type="entry name" value="C_TYPE_LECTIN_1"/>
    <property type="match status" value="1"/>
</dbReference>
<sequence length="261" mass="28637">MAGEPEPQQPGSHAEEVTFGGQRFTEKDPEGLSHSPTSLPECLTGVPWLLLLLFSLGLFSVLLLATLVQAGSRIPESPPGETQDDRGIPSLGEEVPPQQIPSSLEQIQQQLIQINASLGKGLGPESGAIGLYCPCPSDWELFQGSRYLFSWTLGSWQASVSACQDLGAHLVIVNSIAEQSFLNHCHIRKNELSSISLREDKRGFWLGWLSLMAGVVCSFWKEGEPNNDVDEDCVKLREDRWNDSTCTAQNFWVCEQPAAPC</sequence>
<evidence type="ECO:0000256" key="1">
    <source>
        <dbReference type="ARBA" id="ARBA00022734"/>
    </source>
</evidence>
<evidence type="ECO:0000313" key="6">
    <source>
        <dbReference type="Ensembl" id="ENSNGAP00000001185.1"/>
    </source>
</evidence>
<dbReference type="InterPro" id="IPR016187">
    <property type="entry name" value="CTDL_fold"/>
</dbReference>
<reference evidence="6" key="1">
    <citation type="submission" date="2025-08" db="UniProtKB">
        <authorList>
            <consortium name="Ensembl"/>
        </authorList>
    </citation>
    <scope>IDENTIFICATION</scope>
</reference>
<keyword evidence="1" id="KW-0430">Lectin</keyword>
<feature type="region of interest" description="Disordered" evidence="3">
    <location>
        <begin position="73"/>
        <end position="93"/>
    </location>
</feature>
<dbReference type="InterPro" id="IPR001304">
    <property type="entry name" value="C-type_lectin-like"/>
</dbReference>
<feature type="transmembrane region" description="Helical" evidence="4">
    <location>
        <begin position="48"/>
        <end position="68"/>
    </location>
</feature>
<proteinExistence type="predicted"/>
<feature type="region of interest" description="Disordered" evidence="3">
    <location>
        <begin position="1"/>
        <end position="36"/>
    </location>
</feature>
<dbReference type="GO" id="GO:0030246">
    <property type="term" value="F:carbohydrate binding"/>
    <property type="evidence" value="ECO:0007669"/>
    <property type="project" value="UniProtKB-KW"/>
</dbReference>
<feature type="domain" description="C-type lectin" evidence="5">
    <location>
        <begin position="142"/>
        <end position="255"/>
    </location>
</feature>
<dbReference type="AlphaFoldDB" id="A0A8C6QCD9"/>